<dbReference type="OrthoDB" id="8436042at2"/>
<dbReference type="AlphaFoldDB" id="A0A1W6ZLD2"/>
<sequence>MSVKRGLAWLLATFFIVSSGSGLRADELDALYARILREPANTELNLRFARLAEDSGKMRWALAAYERILVNDPDNFEGKVGLMRVRRAMQPSFTLVTAELGTGYESNPMYYLPGGKGDWFTQGSLALRDERNVNGQRWRTNGIVAGQINGRYGDLNYGYAGGESGPIFDLLPGLSVNPQLGAAASYFNDRFYYGEGSGALTFEGTNDGLYSALRLRAAYRSYDDYFPSQHGWYYEARLRLAKPDVLGDGSVAILSPYVLWSNISGAVVNALVTEIQPGAYTEWGGRLEVYKTATQWLTLGASLTVSRRDYRHDVVVATGADRKDTLIIPGATALLPGFFWKEADLRLDYRFLRNNSNDATKEFDDHIVSATMVKRFDPTLPNWGLQ</sequence>
<dbReference type="KEGG" id="psin:CAK95_02780"/>
<dbReference type="RefSeq" id="WP_086086437.1">
    <property type="nucleotide sequence ID" value="NZ_CP021112.1"/>
</dbReference>
<protein>
    <submittedName>
        <fullName evidence="1">Uncharacterized protein</fullName>
    </submittedName>
</protein>
<keyword evidence="2" id="KW-1185">Reference proteome</keyword>
<dbReference type="EMBL" id="CP021112">
    <property type="protein sequence ID" value="ARP98122.1"/>
    <property type="molecule type" value="Genomic_DNA"/>
</dbReference>
<evidence type="ECO:0000313" key="2">
    <source>
        <dbReference type="Proteomes" id="UP000194137"/>
    </source>
</evidence>
<organism evidence="1 2">
    <name type="scientific">Pseudorhodoplanes sinuspersici</name>
    <dbReference type="NCBI Taxonomy" id="1235591"/>
    <lineage>
        <taxon>Bacteria</taxon>
        <taxon>Pseudomonadati</taxon>
        <taxon>Pseudomonadota</taxon>
        <taxon>Alphaproteobacteria</taxon>
        <taxon>Hyphomicrobiales</taxon>
        <taxon>Pseudorhodoplanes</taxon>
    </lineage>
</organism>
<evidence type="ECO:0000313" key="1">
    <source>
        <dbReference type="EMBL" id="ARP98122.1"/>
    </source>
</evidence>
<proteinExistence type="predicted"/>
<dbReference type="STRING" id="1235591.CAK95_02780"/>
<accession>A0A1W6ZLD2</accession>
<dbReference type="Proteomes" id="UP000194137">
    <property type="component" value="Chromosome"/>
</dbReference>
<gene>
    <name evidence="1" type="ORF">CAK95_02780</name>
</gene>
<reference evidence="1 2" key="1">
    <citation type="submission" date="2017-05" db="EMBL/GenBank/DDBJ databases">
        <title>Full genome sequence of Pseudorhodoplanes sinuspersici.</title>
        <authorList>
            <person name="Dastgheib S.M.M."/>
            <person name="Shavandi M."/>
            <person name="Tirandaz H."/>
        </authorList>
    </citation>
    <scope>NUCLEOTIDE SEQUENCE [LARGE SCALE GENOMIC DNA]</scope>
    <source>
        <strain evidence="1 2">RIPI110</strain>
    </source>
</reference>
<name>A0A1W6ZLD2_9HYPH</name>